<accession>A0A0J0XI74</accession>
<feature type="region of interest" description="Disordered" evidence="1">
    <location>
        <begin position="1"/>
        <end position="25"/>
    </location>
</feature>
<evidence type="ECO:0000313" key="3">
    <source>
        <dbReference type="Proteomes" id="UP000053611"/>
    </source>
</evidence>
<reference evidence="2 3" key="1">
    <citation type="submission" date="2015-03" db="EMBL/GenBank/DDBJ databases">
        <title>Genomics and transcriptomics of the oil-accumulating basidiomycete yeast T. oleaginosus allow insights into substrate utilization and the diverse evolutionary trajectories of mating systems in fungi.</title>
        <authorList>
            <consortium name="DOE Joint Genome Institute"/>
            <person name="Kourist R."/>
            <person name="Kracht O."/>
            <person name="Bracharz F."/>
            <person name="Lipzen A."/>
            <person name="Nolan M."/>
            <person name="Ohm R."/>
            <person name="Grigoriev I."/>
            <person name="Sun S."/>
            <person name="Heitman J."/>
            <person name="Bruck T."/>
            <person name="Nowrousian M."/>
        </authorList>
    </citation>
    <scope>NUCLEOTIDE SEQUENCE [LARGE SCALE GENOMIC DNA]</scope>
    <source>
        <strain evidence="2 3">IBC0246</strain>
    </source>
</reference>
<dbReference type="EMBL" id="KQ087228">
    <property type="protein sequence ID" value="KLT40801.1"/>
    <property type="molecule type" value="Genomic_DNA"/>
</dbReference>
<gene>
    <name evidence="2" type="ORF">CC85DRAFT_140777</name>
</gene>
<name>A0A0J0XI74_9TREE</name>
<dbReference type="GeneID" id="28980121"/>
<dbReference type="RefSeq" id="XP_018277292.1">
    <property type="nucleotide sequence ID" value="XM_018419518.1"/>
</dbReference>
<keyword evidence="3" id="KW-1185">Reference proteome</keyword>
<sequence>MAPPPCLHPPSLTSVASSIPIPPAHARPRTHILQHSMLAPRPYPRENTHRSRCRPPCRKSVRYRYTREPKAPRQYKLCLHTSTINMARSVSSALHTSRDVTEVVSHLGNESQHLDTKATVTLHAQPPVRVCAGRVNSCIYLPPA</sequence>
<dbReference type="Proteomes" id="UP000053611">
    <property type="component" value="Unassembled WGS sequence"/>
</dbReference>
<evidence type="ECO:0000256" key="1">
    <source>
        <dbReference type="SAM" id="MobiDB-lite"/>
    </source>
</evidence>
<organism evidence="2 3">
    <name type="scientific">Cutaneotrichosporon oleaginosum</name>
    <dbReference type="NCBI Taxonomy" id="879819"/>
    <lineage>
        <taxon>Eukaryota</taxon>
        <taxon>Fungi</taxon>
        <taxon>Dikarya</taxon>
        <taxon>Basidiomycota</taxon>
        <taxon>Agaricomycotina</taxon>
        <taxon>Tremellomycetes</taxon>
        <taxon>Trichosporonales</taxon>
        <taxon>Trichosporonaceae</taxon>
        <taxon>Cutaneotrichosporon</taxon>
    </lineage>
</organism>
<dbReference type="AlphaFoldDB" id="A0A0J0XI74"/>
<protein>
    <submittedName>
        <fullName evidence="2">Uncharacterized protein</fullName>
    </submittedName>
</protein>
<proteinExistence type="predicted"/>
<evidence type="ECO:0000313" key="2">
    <source>
        <dbReference type="EMBL" id="KLT40801.1"/>
    </source>
</evidence>